<dbReference type="eggNOG" id="COG1846">
    <property type="taxonomic scope" value="Bacteria"/>
</dbReference>
<proteinExistence type="predicted"/>
<dbReference type="Pfam" id="PF01047">
    <property type="entry name" value="MarR"/>
    <property type="match status" value="1"/>
</dbReference>
<dbReference type="PANTHER" id="PTHR42756">
    <property type="entry name" value="TRANSCRIPTIONAL REGULATOR, MARR"/>
    <property type="match status" value="1"/>
</dbReference>
<evidence type="ECO:0000256" key="2">
    <source>
        <dbReference type="ARBA" id="ARBA00023125"/>
    </source>
</evidence>
<dbReference type="Proteomes" id="UP000005104">
    <property type="component" value="Chromosome"/>
</dbReference>
<dbReference type="EMBL" id="CM001441">
    <property type="protein sequence ID" value="EHQ88549.1"/>
    <property type="molecule type" value="Genomic_DNA"/>
</dbReference>
<dbReference type="PANTHER" id="PTHR42756:SF1">
    <property type="entry name" value="TRANSCRIPTIONAL REPRESSOR OF EMRAB OPERON"/>
    <property type="match status" value="1"/>
</dbReference>
<evidence type="ECO:0000313" key="5">
    <source>
        <dbReference type="EMBL" id="EHQ88549.1"/>
    </source>
</evidence>
<evidence type="ECO:0000313" key="6">
    <source>
        <dbReference type="Proteomes" id="UP000005104"/>
    </source>
</evidence>
<dbReference type="InterPro" id="IPR000835">
    <property type="entry name" value="HTH_MarR-typ"/>
</dbReference>
<feature type="domain" description="HTH marR-type" evidence="4">
    <location>
        <begin position="10"/>
        <end position="148"/>
    </location>
</feature>
<dbReference type="SUPFAM" id="SSF46785">
    <property type="entry name" value="Winged helix' DNA-binding domain"/>
    <property type="match status" value="1"/>
</dbReference>
<dbReference type="InterPro" id="IPR036390">
    <property type="entry name" value="WH_DNA-bd_sf"/>
</dbReference>
<keyword evidence="2" id="KW-0238">DNA-binding</keyword>
<sequence length="148" mass="17404">MDFNKAKQIHCLLFSFVGLFYEKVFIGFRQESKCDSSLKKNHKKILNILYLHDKLTITEISKLSDIEKGSLTTLIDLLEEKGYITRLTDPADRRKSLISLSDNGKKEMERVMNYFAQRMNESLHKFSSDEIQKFQNNLEYVVDLMKKL</sequence>
<dbReference type="GO" id="GO:0003700">
    <property type="term" value="F:DNA-binding transcription factor activity"/>
    <property type="evidence" value="ECO:0007669"/>
    <property type="project" value="InterPro"/>
</dbReference>
<gene>
    <name evidence="5" type="ORF">DesyoDRAFT_1391</name>
</gene>
<dbReference type="PROSITE" id="PS50995">
    <property type="entry name" value="HTH_MARR_2"/>
    <property type="match status" value="1"/>
</dbReference>
<dbReference type="OrthoDB" id="1707673at2"/>
<evidence type="ECO:0000259" key="4">
    <source>
        <dbReference type="PROSITE" id="PS50995"/>
    </source>
</evidence>
<keyword evidence="6" id="KW-1185">Reference proteome</keyword>
<evidence type="ECO:0000256" key="3">
    <source>
        <dbReference type="ARBA" id="ARBA00023163"/>
    </source>
</evidence>
<name>H5Y2Z2_9FIRM</name>
<dbReference type="RefSeq" id="WP_007781085.1">
    <property type="nucleotide sequence ID" value="NZ_CM001441.1"/>
</dbReference>
<reference evidence="5 6" key="1">
    <citation type="submission" date="2011-11" db="EMBL/GenBank/DDBJ databases">
        <title>The Noncontiguous Finished genome of Desulfosporosinus youngiae DSM 17734.</title>
        <authorList>
            <consortium name="US DOE Joint Genome Institute (JGI-PGF)"/>
            <person name="Lucas S."/>
            <person name="Han J."/>
            <person name="Lapidus A."/>
            <person name="Cheng J.-F."/>
            <person name="Goodwin L."/>
            <person name="Pitluck S."/>
            <person name="Peters L."/>
            <person name="Ovchinnikova G."/>
            <person name="Lu M."/>
            <person name="Land M.L."/>
            <person name="Hauser L."/>
            <person name="Pester M."/>
            <person name="Spring S."/>
            <person name="Ollivier B."/>
            <person name="Rattei T."/>
            <person name="Klenk H.-P."/>
            <person name="Wagner M."/>
            <person name="Loy A."/>
            <person name="Woyke T.J."/>
        </authorList>
    </citation>
    <scope>NUCLEOTIDE SEQUENCE [LARGE SCALE GENOMIC DNA]</scope>
    <source>
        <strain evidence="5 6">DSM 17734</strain>
    </source>
</reference>
<organism evidence="5 6">
    <name type="scientific">Desulfosporosinus youngiae DSM 17734</name>
    <dbReference type="NCBI Taxonomy" id="768710"/>
    <lineage>
        <taxon>Bacteria</taxon>
        <taxon>Bacillati</taxon>
        <taxon>Bacillota</taxon>
        <taxon>Clostridia</taxon>
        <taxon>Eubacteriales</taxon>
        <taxon>Desulfitobacteriaceae</taxon>
        <taxon>Desulfosporosinus</taxon>
    </lineage>
</organism>
<protein>
    <submittedName>
        <fullName evidence="5">Transcriptional regulator</fullName>
    </submittedName>
</protein>
<dbReference type="Gene3D" id="1.10.10.10">
    <property type="entry name" value="Winged helix-like DNA-binding domain superfamily/Winged helix DNA-binding domain"/>
    <property type="match status" value="1"/>
</dbReference>
<dbReference type="SMART" id="SM00347">
    <property type="entry name" value="HTH_MARR"/>
    <property type="match status" value="1"/>
</dbReference>
<dbReference type="STRING" id="768710.DesyoDRAFT_1391"/>
<dbReference type="InterPro" id="IPR036388">
    <property type="entry name" value="WH-like_DNA-bd_sf"/>
</dbReference>
<keyword evidence="3" id="KW-0804">Transcription</keyword>
<dbReference type="PRINTS" id="PR00598">
    <property type="entry name" value="HTHMARR"/>
</dbReference>
<dbReference type="AlphaFoldDB" id="H5Y2Z2"/>
<accession>H5Y2Z2</accession>
<evidence type="ECO:0000256" key="1">
    <source>
        <dbReference type="ARBA" id="ARBA00023015"/>
    </source>
</evidence>
<dbReference type="HOGENOM" id="CLU_083287_22_3_9"/>
<dbReference type="GO" id="GO:0003677">
    <property type="term" value="F:DNA binding"/>
    <property type="evidence" value="ECO:0007669"/>
    <property type="project" value="UniProtKB-KW"/>
</dbReference>
<keyword evidence="1" id="KW-0805">Transcription regulation</keyword>